<comment type="caution">
    <text evidence="7">The sequence shown here is derived from an EMBL/GenBank/DDBJ whole genome shotgun (WGS) entry which is preliminary data.</text>
</comment>
<dbReference type="OrthoDB" id="9758101at2"/>
<dbReference type="InterPro" id="IPR050883">
    <property type="entry name" value="PNGase"/>
</dbReference>
<dbReference type="Gene3D" id="1.20.1050.60">
    <property type="entry name" value="alpha-1,2-mannosidase"/>
    <property type="match status" value="1"/>
</dbReference>
<gene>
    <name evidence="7" type="ORF">EZ444_01050</name>
</gene>
<dbReference type="InterPro" id="IPR041371">
    <property type="entry name" value="GH92_N"/>
</dbReference>
<dbReference type="FunFam" id="3.30.2080.10:FF:000001">
    <property type="entry name" value="Alpha-1,2-mannosidase subfamily"/>
    <property type="match status" value="1"/>
</dbReference>
<dbReference type="InterPro" id="IPR012939">
    <property type="entry name" value="Glyco_hydro_92"/>
</dbReference>
<comment type="cofactor">
    <cofactor evidence="1">
        <name>Ca(2+)</name>
        <dbReference type="ChEBI" id="CHEBI:29108"/>
    </cofactor>
</comment>
<accession>A0A4R0NL34</accession>
<dbReference type="EMBL" id="SJSM01000001">
    <property type="protein sequence ID" value="TCC99714.1"/>
    <property type="molecule type" value="Genomic_DNA"/>
</dbReference>
<dbReference type="GO" id="GO:0006516">
    <property type="term" value="P:glycoprotein catabolic process"/>
    <property type="evidence" value="ECO:0007669"/>
    <property type="project" value="TreeGrafter"/>
</dbReference>
<dbReference type="Gene3D" id="1.20.1610.10">
    <property type="entry name" value="alpha-1,2-mannosidases domains"/>
    <property type="match status" value="1"/>
</dbReference>
<dbReference type="Pfam" id="PF07971">
    <property type="entry name" value="Glyco_hydro_92"/>
    <property type="match status" value="1"/>
</dbReference>
<feature type="chain" id="PRO_5020804890" evidence="4">
    <location>
        <begin position="22"/>
        <end position="735"/>
    </location>
</feature>
<comment type="subunit">
    <text evidence="2">Monomer.</text>
</comment>
<organism evidence="7 8">
    <name type="scientific">Pedobacter hiemivivus</name>
    <dbReference type="NCBI Taxonomy" id="2530454"/>
    <lineage>
        <taxon>Bacteria</taxon>
        <taxon>Pseudomonadati</taxon>
        <taxon>Bacteroidota</taxon>
        <taxon>Sphingobacteriia</taxon>
        <taxon>Sphingobacteriales</taxon>
        <taxon>Sphingobacteriaceae</taxon>
        <taxon>Pedobacter</taxon>
    </lineage>
</organism>
<name>A0A4R0NL34_9SPHI</name>
<reference evidence="7 8" key="1">
    <citation type="submission" date="2019-02" db="EMBL/GenBank/DDBJ databases">
        <title>Pedobacter sp. RP-3-8 sp. nov., isolated from Arctic soil.</title>
        <authorList>
            <person name="Dahal R.H."/>
        </authorList>
    </citation>
    <scope>NUCLEOTIDE SEQUENCE [LARGE SCALE GENOMIC DNA]</scope>
    <source>
        <strain evidence="7 8">RP-3-8</strain>
    </source>
</reference>
<dbReference type="Gene3D" id="2.70.98.10">
    <property type="match status" value="1"/>
</dbReference>
<dbReference type="InterPro" id="IPR005887">
    <property type="entry name" value="GH92_a_mannosidase_put"/>
</dbReference>
<proteinExistence type="predicted"/>
<evidence type="ECO:0000259" key="5">
    <source>
        <dbReference type="Pfam" id="PF07971"/>
    </source>
</evidence>
<evidence type="ECO:0000256" key="4">
    <source>
        <dbReference type="SAM" id="SignalP"/>
    </source>
</evidence>
<evidence type="ECO:0000256" key="3">
    <source>
        <dbReference type="ARBA" id="ARBA00022837"/>
    </source>
</evidence>
<dbReference type="Pfam" id="PF17678">
    <property type="entry name" value="Glyco_hydro_92N"/>
    <property type="match status" value="1"/>
</dbReference>
<dbReference type="AlphaFoldDB" id="A0A4R0NL34"/>
<dbReference type="GO" id="GO:0030246">
    <property type="term" value="F:carbohydrate binding"/>
    <property type="evidence" value="ECO:0007669"/>
    <property type="project" value="InterPro"/>
</dbReference>
<sequence length="735" mass="81913">MKKIFSFTLICGFVANYCATAQTNLTKYVDPLIGSAAHGHVFVGANVPFGALQLGPANVFGGWDWCSGYNYVSNTITGFTHTHLSGTGIGDLNDILIMPATGPAQADYVSTFSHENEVSRAGYYSVQLDKYQIKAELTASERVGFHQYTFKTQDNPHIMLDLSTGLGWDTPTKTFVKQIDATTLVGYRFSKGWANDQRLYFAVKLSQPLSGIKLTDSLTILSGTEGEGKRIKAVINFNTINNGVLKLKVGLSPVSYENALLNLNTEIPHWDFDKVRVAADRKWNKELSKIEIKADASTLKKFYTAMYHAMFAPSLFNDVNGDYRGTDKKAYPKANFTNYTTFSLWDTYRAFHPLYTILHPEKVSDIVNSFLAIYKQQGKLPVWHLMGNETNTMIGYHAVPIIADAYLKGFKGFDTNLAYEAAKHSAMQKVDGIDYAQKLAYIPADKVIEAVAKGLEYAVDDWCIAQMAKRMGKTDDYVYFSKRAGLYALYFDKQTGFMRGKLEDGSWRTPFDPVASKHREDDYTEGNAWQYTWLVPQDPKGLIKLFGGERGFISKLDSLFSISSEMAEGSSPDITGLIGQYAHGNEPNHHIPYLYAFAGQPWKTANIVRKITDSLYTVKPDGLCGNEDLGQMSSWYIYSALGFYPVNPANGVYIFGSPAINDAVISLADNKKFHIKVVGNSNRNKYIAKAVLNGKNYTRSYLLHQTIINGGALVLYMSDKPSSTWGVAPKDRPIR</sequence>
<keyword evidence="3" id="KW-0106">Calcium</keyword>
<dbReference type="PANTHER" id="PTHR12143:SF39">
    <property type="entry name" value="SECRETED PROTEIN"/>
    <property type="match status" value="1"/>
</dbReference>
<feature type="domain" description="Glycosyl hydrolase family 92" evidence="5">
    <location>
        <begin position="258"/>
        <end position="718"/>
    </location>
</feature>
<dbReference type="GO" id="GO:0005829">
    <property type="term" value="C:cytosol"/>
    <property type="evidence" value="ECO:0007669"/>
    <property type="project" value="TreeGrafter"/>
</dbReference>
<dbReference type="InterPro" id="IPR008928">
    <property type="entry name" value="6-hairpin_glycosidase_sf"/>
</dbReference>
<evidence type="ECO:0000256" key="1">
    <source>
        <dbReference type="ARBA" id="ARBA00001913"/>
    </source>
</evidence>
<dbReference type="PANTHER" id="PTHR12143">
    <property type="entry name" value="PEPTIDE N-GLYCANASE PNGASE -RELATED"/>
    <property type="match status" value="1"/>
</dbReference>
<keyword evidence="4" id="KW-0732">Signal</keyword>
<evidence type="ECO:0000256" key="2">
    <source>
        <dbReference type="ARBA" id="ARBA00011245"/>
    </source>
</evidence>
<evidence type="ECO:0000259" key="6">
    <source>
        <dbReference type="Pfam" id="PF17678"/>
    </source>
</evidence>
<evidence type="ECO:0000313" key="8">
    <source>
        <dbReference type="Proteomes" id="UP000291117"/>
    </source>
</evidence>
<evidence type="ECO:0000313" key="7">
    <source>
        <dbReference type="EMBL" id="TCC99714.1"/>
    </source>
</evidence>
<dbReference type="InterPro" id="IPR014718">
    <property type="entry name" value="GH-type_carb-bd"/>
</dbReference>
<dbReference type="NCBIfam" id="TIGR01180">
    <property type="entry name" value="aman2_put"/>
    <property type="match status" value="1"/>
</dbReference>
<feature type="signal peptide" evidence="4">
    <location>
        <begin position="1"/>
        <end position="21"/>
    </location>
</feature>
<keyword evidence="7" id="KW-0378">Hydrolase</keyword>
<feature type="domain" description="Glycosyl hydrolase family 92 N-terminal" evidence="6">
    <location>
        <begin position="28"/>
        <end position="252"/>
    </location>
</feature>
<protein>
    <submittedName>
        <fullName evidence="7">Glycoside hydrolase family 92 protein</fullName>
    </submittedName>
</protein>
<dbReference type="GO" id="GO:0005975">
    <property type="term" value="P:carbohydrate metabolic process"/>
    <property type="evidence" value="ECO:0007669"/>
    <property type="project" value="InterPro"/>
</dbReference>
<dbReference type="Proteomes" id="UP000291117">
    <property type="component" value="Unassembled WGS sequence"/>
</dbReference>
<keyword evidence="8" id="KW-1185">Reference proteome</keyword>
<dbReference type="GO" id="GO:0000224">
    <property type="term" value="F:peptide-N4-(N-acetyl-beta-glucosaminyl)asparagine amidase activity"/>
    <property type="evidence" value="ECO:0007669"/>
    <property type="project" value="TreeGrafter"/>
</dbReference>
<dbReference type="SUPFAM" id="SSF48208">
    <property type="entry name" value="Six-hairpin glycosidases"/>
    <property type="match status" value="1"/>
</dbReference>
<dbReference type="Gene3D" id="3.30.2080.10">
    <property type="entry name" value="GH92 mannosidase domain"/>
    <property type="match status" value="1"/>
</dbReference>
<dbReference type="FunFam" id="1.20.1050.60:FF:000001">
    <property type="entry name" value="Putative alpha-1,2-mannosidase"/>
    <property type="match status" value="1"/>
</dbReference>